<feature type="transmembrane region" description="Helical" evidence="2">
    <location>
        <begin position="40"/>
        <end position="58"/>
    </location>
</feature>
<organism evidence="3 4">
    <name type="scientific">Thermus brevis</name>
    <dbReference type="NCBI Taxonomy" id="2862456"/>
    <lineage>
        <taxon>Bacteria</taxon>
        <taxon>Thermotogati</taxon>
        <taxon>Deinococcota</taxon>
        <taxon>Deinococci</taxon>
        <taxon>Thermales</taxon>
        <taxon>Thermaceae</taxon>
        <taxon>Thermus</taxon>
    </lineage>
</organism>
<dbReference type="EMBL" id="JAHXRS010000015">
    <property type="protein sequence ID" value="MBW6395262.1"/>
    <property type="molecule type" value="Genomic_DNA"/>
</dbReference>
<evidence type="ECO:0000256" key="1">
    <source>
        <dbReference type="SAM" id="Coils"/>
    </source>
</evidence>
<reference evidence="3 4" key="1">
    <citation type="submission" date="2021-07" db="EMBL/GenBank/DDBJ databases">
        <title>Thermus aquaticus gen. n. and sp. n., a nonsporulating extreme thermophile.</title>
        <authorList>
            <person name="Hu C.-J."/>
            <person name="Li W.-J."/>
            <person name="Xian W.-D."/>
        </authorList>
    </citation>
    <scope>NUCLEOTIDE SEQUENCE [LARGE SCALE GENOMIC DNA]</scope>
    <source>
        <strain evidence="3 4">SYSU G05001</strain>
    </source>
</reference>
<evidence type="ECO:0000256" key="2">
    <source>
        <dbReference type="SAM" id="Phobius"/>
    </source>
</evidence>
<accession>A0ABS6ZYY2</accession>
<gene>
    <name evidence="3" type="ORF">KZX47_08890</name>
</gene>
<feature type="coiled-coil region" evidence="1">
    <location>
        <begin position="15"/>
        <end position="42"/>
    </location>
</feature>
<keyword evidence="4" id="KW-1185">Reference proteome</keyword>
<evidence type="ECO:0000313" key="4">
    <source>
        <dbReference type="Proteomes" id="UP000724268"/>
    </source>
</evidence>
<proteinExistence type="predicted"/>
<name>A0ABS6ZYY2_9DEIN</name>
<dbReference type="RefSeq" id="WP_219759786.1">
    <property type="nucleotide sequence ID" value="NZ_JAHXRS010000015.1"/>
</dbReference>
<keyword evidence="2" id="KW-0812">Transmembrane</keyword>
<comment type="caution">
    <text evidence="3">The sequence shown here is derived from an EMBL/GenBank/DDBJ whole genome shotgun (WGS) entry which is preliminary data.</text>
</comment>
<protein>
    <submittedName>
        <fullName evidence="3">Uncharacterized protein</fullName>
    </submittedName>
</protein>
<evidence type="ECO:0000313" key="3">
    <source>
        <dbReference type="EMBL" id="MBW6395262.1"/>
    </source>
</evidence>
<dbReference type="Proteomes" id="UP000724268">
    <property type="component" value="Unassembled WGS sequence"/>
</dbReference>
<keyword evidence="2" id="KW-0472">Membrane</keyword>
<sequence length="60" mass="7125">MDLWQEIHALSVSIRRNQEETLAELRALREELQREVRTRLVERVLLVVAFLVGLMGWVRP</sequence>
<keyword evidence="1" id="KW-0175">Coiled coil</keyword>
<keyword evidence="2" id="KW-1133">Transmembrane helix</keyword>